<dbReference type="GO" id="GO:0022857">
    <property type="term" value="F:transmembrane transporter activity"/>
    <property type="evidence" value="ECO:0007669"/>
    <property type="project" value="InterPro"/>
</dbReference>
<feature type="domain" description="Major facilitator superfamily (MFS) profile" evidence="7">
    <location>
        <begin position="14"/>
        <end position="399"/>
    </location>
</feature>
<organism evidence="8 9">
    <name type="scientific">Sphingobium nicotianae</name>
    <dbReference type="NCBI Taxonomy" id="2782607"/>
    <lineage>
        <taxon>Bacteria</taxon>
        <taxon>Pseudomonadati</taxon>
        <taxon>Pseudomonadota</taxon>
        <taxon>Alphaproteobacteria</taxon>
        <taxon>Sphingomonadales</taxon>
        <taxon>Sphingomonadaceae</taxon>
        <taxon>Sphingobium</taxon>
    </lineage>
</organism>
<dbReference type="Pfam" id="PF07690">
    <property type="entry name" value="MFS_1"/>
    <property type="match status" value="1"/>
</dbReference>
<name>A0A9X1DDR6_9SPHN</name>
<evidence type="ECO:0000256" key="6">
    <source>
        <dbReference type="SAM" id="Phobius"/>
    </source>
</evidence>
<gene>
    <name evidence="8" type="ORF">KK488_13920</name>
</gene>
<dbReference type="PANTHER" id="PTHR23504">
    <property type="entry name" value="MAJOR FACILITATOR SUPERFAMILY DOMAIN-CONTAINING PROTEIN 10"/>
    <property type="match status" value="1"/>
</dbReference>
<keyword evidence="5 6" id="KW-0472">Membrane</keyword>
<feature type="transmembrane region" description="Helical" evidence="6">
    <location>
        <begin position="171"/>
        <end position="191"/>
    </location>
</feature>
<evidence type="ECO:0000256" key="3">
    <source>
        <dbReference type="ARBA" id="ARBA00022692"/>
    </source>
</evidence>
<dbReference type="InterPro" id="IPR036259">
    <property type="entry name" value="MFS_trans_sf"/>
</dbReference>
<feature type="transmembrane region" description="Helical" evidence="6">
    <location>
        <begin position="138"/>
        <end position="159"/>
    </location>
</feature>
<dbReference type="SUPFAM" id="SSF103473">
    <property type="entry name" value="MFS general substrate transporter"/>
    <property type="match status" value="1"/>
</dbReference>
<dbReference type="GO" id="GO:0016020">
    <property type="term" value="C:membrane"/>
    <property type="evidence" value="ECO:0007669"/>
    <property type="project" value="UniProtKB-SubCell"/>
</dbReference>
<dbReference type="PANTHER" id="PTHR23504:SF15">
    <property type="entry name" value="MAJOR FACILITATOR SUPERFAMILY (MFS) PROFILE DOMAIN-CONTAINING PROTEIN"/>
    <property type="match status" value="1"/>
</dbReference>
<keyword evidence="2" id="KW-0813">Transport</keyword>
<evidence type="ECO:0000313" key="9">
    <source>
        <dbReference type="Proteomes" id="UP001138757"/>
    </source>
</evidence>
<feature type="transmembrane region" description="Helical" evidence="6">
    <location>
        <begin position="48"/>
        <end position="68"/>
    </location>
</feature>
<dbReference type="PRINTS" id="PR01035">
    <property type="entry name" value="TCRTETA"/>
</dbReference>
<accession>A0A9X1DDR6</accession>
<evidence type="ECO:0000256" key="1">
    <source>
        <dbReference type="ARBA" id="ARBA00004141"/>
    </source>
</evidence>
<dbReference type="Proteomes" id="UP001138757">
    <property type="component" value="Unassembled WGS sequence"/>
</dbReference>
<feature type="transmembrane region" description="Helical" evidence="6">
    <location>
        <begin position="354"/>
        <end position="371"/>
    </location>
</feature>
<dbReference type="RefSeq" id="WP_214624307.1">
    <property type="nucleotide sequence ID" value="NZ_JAHGAW010000009.1"/>
</dbReference>
<feature type="transmembrane region" description="Helical" evidence="6">
    <location>
        <begin position="223"/>
        <end position="243"/>
    </location>
</feature>
<comment type="caution">
    <text evidence="8">The sequence shown here is derived from an EMBL/GenBank/DDBJ whole genome shotgun (WGS) entry which is preliminary data.</text>
</comment>
<keyword evidence="3 6" id="KW-0812">Transmembrane</keyword>
<feature type="transmembrane region" description="Helical" evidence="6">
    <location>
        <begin position="311"/>
        <end position="333"/>
    </location>
</feature>
<dbReference type="PROSITE" id="PS50850">
    <property type="entry name" value="MFS"/>
    <property type="match status" value="1"/>
</dbReference>
<evidence type="ECO:0000256" key="2">
    <source>
        <dbReference type="ARBA" id="ARBA00022448"/>
    </source>
</evidence>
<dbReference type="InterPro" id="IPR001958">
    <property type="entry name" value="Tet-R_TetA/multi-R_MdtG-like"/>
</dbReference>
<feature type="transmembrane region" description="Helical" evidence="6">
    <location>
        <begin position="377"/>
        <end position="395"/>
    </location>
</feature>
<evidence type="ECO:0000256" key="5">
    <source>
        <dbReference type="ARBA" id="ARBA00023136"/>
    </source>
</evidence>
<dbReference type="CDD" id="cd17330">
    <property type="entry name" value="MFS_SLC46_TetA_like"/>
    <property type="match status" value="1"/>
</dbReference>
<feature type="transmembrane region" description="Helical" evidence="6">
    <location>
        <begin position="255"/>
        <end position="275"/>
    </location>
</feature>
<dbReference type="Gene3D" id="1.20.1250.20">
    <property type="entry name" value="MFS general substrate transporter like domains"/>
    <property type="match status" value="1"/>
</dbReference>
<evidence type="ECO:0000313" key="8">
    <source>
        <dbReference type="EMBL" id="MBT2188047.1"/>
    </source>
</evidence>
<keyword evidence="4 6" id="KW-1133">Transmembrane helix</keyword>
<comment type="subcellular location">
    <subcellularLocation>
        <location evidence="1">Membrane</location>
        <topology evidence="1">Multi-pass membrane protein</topology>
    </subcellularLocation>
</comment>
<evidence type="ECO:0000256" key="4">
    <source>
        <dbReference type="ARBA" id="ARBA00022989"/>
    </source>
</evidence>
<protein>
    <submittedName>
        <fullName evidence="8">MFS transporter</fullName>
    </submittedName>
</protein>
<dbReference type="InterPro" id="IPR020846">
    <property type="entry name" value="MFS_dom"/>
</dbReference>
<dbReference type="EMBL" id="JAHGAW010000009">
    <property type="protein sequence ID" value="MBT2188047.1"/>
    <property type="molecule type" value="Genomic_DNA"/>
</dbReference>
<feature type="transmembrane region" description="Helical" evidence="6">
    <location>
        <begin position="12"/>
        <end position="36"/>
    </location>
</feature>
<sequence>MSAAPDRTAHPTLAAASVVAVVFLNLLGFGIIVPLLPFYAQSFRAEPWEIALIFSAFALGGFFGEPFWGRLSDRYGRKPLLLWTVTCNGLCYLALTQAPTAFIAFIIRFLGGLCSGNNSVVQGYIADVTPPHLRARRMSWLGAANAIGLIVGPSLGGLFARTDIGPIGFRIPLLICACLSASCVVALLLFIREPDVRDRKLHPTVSRWAATGEVIRHPVLSRLMLLTFLIGSAFSGIESIFGLWGHARFGWGPRQVGLCFGVVGIVAGLTQFFVTGPLVERFGERRVLAVGMATTVTGSLLQSFSTGMVTTIPALTLSALGQSISYPTVAALISRNADPRRQGQVLGLNNATGAMARVLGPLAMGLSFAHLGVNTPFWLAASIVVPAILLALNATTRRPA</sequence>
<reference evidence="8" key="1">
    <citation type="submission" date="2021-05" db="EMBL/GenBank/DDBJ databases">
        <title>Genome of Sphingobium sp. strain.</title>
        <authorList>
            <person name="Fan R."/>
        </authorList>
    </citation>
    <scope>NUCLEOTIDE SEQUENCE</scope>
    <source>
        <strain evidence="8">H33</strain>
    </source>
</reference>
<dbReference type="InterPro" id="IPR011701">
    <property type="entry name" value="MFS"/>
</dbReference>
<proteinExistence type="predicted"/>
<keyword evidence="9" id="KW-1185">Reference proteome</keyword>
<dbReference type="AlphaFoldDB" id="A0A9X1DDR6"/>
<evidence type="ECO:0000259" key="7">
    <source>
        <dbReference type="PROSITE" id="PS50850"/>
    </source>
</evidence>